<name>A0A6H1TT27_9CYAN</name>
<reference evidence="1 2" key="1">
    <citation type="submission" date="2020-04" db="EMBL/GenBank/DDBJ databases">
        <authorList>
            <person name="Basu S."/>
            <person name="Maruthanayagam V."/>
            <person name="Chakraborty S."/>
            <person name="Pramanik A."/>
            <person name="Mukherjee J."/>
            <person name="Brink B."/>
        </authorList>
    </citation>
    <scope>NUCLEOTIDE SEQUENCE [LARGE SCALE GENOMIC DNA]</scope>
    <source>
        <strain evidence="1 2">AP17</strain>
    </source>
</reference>
<dbReference type="RefSeq" id="WP_168567752.1">
    <property type="nucleotide sequence ID" value="NZ_CP051167.1"/>
</dbReference>
<gene>
    <name evidence="1" type="ORF">HCG48_02495</name>
</gene>
<dbReference type="Proteomes" id="UP000500857">
    <property type="component" value="Chromosome"/>
</dbReference>
<dbReference type="InterPro" id="IPR010846">
    <property type="entry name" value="AmiA-like"/>
</dbReference>
<sequence>MMKLARLNLKYRISKLSLLSILAFITLATIALPPVIRAQTVPVDREDSPVGVPVQFAIPEKFDRVMEEARDRQLNTLAFPELIQAIAEQFIGTPYVAGLLDRNPTETLVISLDGFDCVLFVETVLAIARGVALEDYSYPTFTRNLERQRYRDGILDDYCSRLHYFSDWIFDNQNRYLVKNITPFLGGLPLPKTLNFMSKNRASYPQLSRDTNYQCILDVEHHLKQQAIAYIPQDRIRQVYDRLQPGDIIATATDIDGLDVTHTGLVYRFEDGAIGLIHASPAGRVTISRDLQAYVQSVDGQIGIIVARPLDPRLGF</sequence>
<dbReference type="Gene3D" id="1.10.3670.10">
    <property type="entry name" value="Putative xylanase like domain"/>
    <property type="match status" value="1"/>
</dbReference>
<dbReference type="InterPro" id="IPR038765">
    <property type="entry name" value="Papain-like_cys_pep_sf"/>
</dbReference>
<dbReference type="Pfam" id="PF07313">
    <property type="entry name" value="AmiA-like"/>
    <property type="match status" value="1"/>
</dbReference>
<dbReference type="SUPFAM" id="SSF54001">
    <property type="entry name" value="Cysteine proteinases"/>
    <property type="match status" value="1"/>
</dbReference>
<proteinExistence type="predicted"/>
<dbReference type="AlphaFoldDB" id="A0A6H1TT27"/>
<dbReference type="Gene3D" id="2.30.260.10">
    <property type="entry name" value="putative xylanase like domain"/>
    <property type="match status" value="1"/>
</dbReference>
<dbReference type="EMBL" id="CP051167">
    <property type="protein sequence ID" value="QIZ69595.1"/>
    <property type="molecule type" value="Genomic_DNA"/>
</dbReference>
<organism evidence="1 2">
    <name type="scientific">Oxynema aestuarii AP17</name>
    <dbReference type="NCBI Taxonomy" id="2064643"/>
    <lineage>
        <taxon>Bacteria</taxon>
        <taxon>Bacillati</taxon>
        <taxon>Cyanobacteriota</taxon>
        <taxon>Cyanophyceae</taxon>
        <taxon>Oscillatoriophycideae</taxon>
        <taxon>Oscillatoriales</taxon>
        <taxon>Oscillatoriaceae</taxon>
        <taxon>Oxynema</taxon>
        <taxon>Oxynema aestuarii</taxon>
    </lineage>
</organism>
<accession>A0A6H1TT27</accession>
<dbReference type="KEGG" id="oxy:HCG48_02495"/>
<evidence type="ECO:0000313" key="1">
    <source>
        <dbReference type="EMBL" id="QIZ69595.1"/>
    </source>
</evidence>
<protein>
    <submittedName>
        <fullName evidence="1">DUF1460 domain-containing protein</fullName>
    </submittedName>
</protein>
<evidence type="ECO:0000313" key="2">
    <source>
        <dbReference type="Proteomes" id="UP000500857"/>
    </source>
</evidence>
<keyword evidence="2" id="KW-1185">Reference proteome</keyword>